<dbReference type="InterPro" id="IPR008984">
    <property type="entry name" value="SMAD_FHA_dom_sf"/>
</dbReference>
<dbReference type="Gene3D" id="2.20.28.30">
    <property type="entry name" value="RNA polymerase ii, chain L"/>
    <property type="match status" value="1"/>
</dbReference>
<keyword evidence="4" id="KW-1185">Reference proteome</keyword>
<dbReference type="EMBL" id="JBBNFP010000069">
    <property type="protein sequence ID" value="MEQ2487695.1"/>
    <property type="molecule type" value="Genomic_DNA"/>
</dbReference>
<keyword evidence="1" id="KW-0812">Transmembrane</keyword>
<name>A0ABV1FTS2_9BACT</name>
<dbReference type="Gene3D" id="2.60.200.20">
    <property type="match status" value="1"/>
</dbReference>
<dbReference type="SMART" id="SM00240">
    <property type="entry name" value="FHA"/>
    <property type="match status" value="1"/>
</dbReference>
<gene>
    <name evidence="3" type="ORF">AAAT34_11670</name>
</gene>
<sequence length="228" mass="25988">MEFIIGRDPQTSQLKVACGQQSIRLGNPGDVPMTVSRQHCLLTVDNDHYTIKNLKPQNVTFVNGMAIAQKSVKESDVITLGPEKYRIDLAAILKAVRQLAPKTADIRPLQALWEEHDQHSLDQVIAERKFNALRGATGLITMTAIILALTVGRNVWYIMLYCVAIFASFFFTIKAYRDSTNVPKKRKEQEKEFRSKYVCPNCGHHFTMPYDELSQYDVCPYCKAKFIR</sequence>
<reference evidence="3 4" key="1">
    <citation type="submission" date="2024-04" db="EMBL/GenBank/DDBJ databases">
        <title>Human intestinal bacterial collection.</title>
        <authorList>
            <person name="Pauvert C."/>
            <person name="Hitch T.C.A."/>
            <person name="Clavel T."/>
        </authorList>
    </citation>
    <scope>NUCLEOTIDE SEQUENCE [LARGE SCALE GENOMIC DNA]</scope>
    <source>
        <strain evidence="3 4">CLA-AA-H145</strain>
    </source>
</reference>
<dbReference type="Pfam" id="PF00498">
    <property type="entry name" value="FHA"/>
    <property type="match status" value="1"/>
</dbReference>
<comment type="caution">
    <text evidence="3">The sequence shown here is derived from an EMBL/GenBank/DDBJ whole genome shotgun (WGS) entry which is preliminary data.</text>
</comment>
<keyword evidence="1" id="KW-1133">Transmembrane helix</keyword>
<accession>A0ABV1FTS2</accession>
<feature type="transmembrane region" description="Helical" evidence="1">
    <location>
        <begin position="132"/>
        <end position="149"/>
    </location>
</feature>
<evidence type="ECO:0000256" key="1">
    <source>
        <dbReference type="SAM" id="Phobius"/>
    </source>
</evidence>
<dbReference type="SUPFAM" id="SSF49879">
    <property type="entry name" value="SMAD/FHA domain"/>
    <property type="match status" value="1"/>
</dbReference>
<feature type="transmembrane region" description="Helical" evidence="1">
    <location>
        <begin position="155"/>
        <end position="176"/>
    </location>
</feature>
<dbReference type="RefSeq" id="WP_215760771.1">
    <property type="nucleotide sequence ID" value="NZ_JAHKBE010000072.1"/>
</dbReference>
<evidence type="ECO:0000313" key="3">
    <source>
        <dbReference type="EMBL" id="MEQ2487695.1"/>
    </source>
</evidence>
<dbReference type="CDD" id="cd00350">
    <property type="entry name" value="rubredoxin_like"/>
    <property type="match status" value="1"/>
</dbReference>
<dbReference type="CDD" id="cd00060">
    <property type="entry name" value="FHA"/>
    <property type="match status" value="1"/>
</dbReference>
<dbReference type="PROSITE" id="PS50006">
    <property type="entry name" value="FHA_DOMAIN"/>
    <property type="match status" value="1"/>
</dbReference>
<evidence type="ECO:0000313" key="4">
    <source>
        <dbReference type="Proteomes" id="UP001487296"/>
    </source>
</evidence>
<evidence type="ECO:0000259" key="2">
    <source>
        <dbReference type="PROSITE" id="PS50006"/>
    </source>
</evidence>
<feature type="domain" description="FHA" evidence="2">
    <location>
        <begin position="3"/>
        <end position="67"/>
    </location>
</feature>
<proteinExistence type="predicted"/>
<protein>
    <submittedName>
        <fullName evidence="3">FHA domain-containing protein</fullName>
    </submittedName>
</protein>
<dbReference type="InterPro" id="IPR000253">
    <property type="entry name" value="FHA_dom"/>
</dbReference>
<dbReference type="Proteomes" id="UP001487296">
    <property type="component" value="Unassembled WGS sequence"/>
</dbReference>
<keyword evidence="1" id="KW-0472">Membrane</keyword>
<organism evidence="3 4">
    <name type="scientific">Hallella faecis</name>
    <dbReference type="NCBI Taxonomy" id="2841596"/>
    <lineage>
        <taxon>Bacteria</taxon>
        <taxon>Pseudomonadati</taxon>
        <taxon>Bacteroidota</taxon>
        <taxon>Bacteroidia</taxon>
        <taxon>Bacteroidales</taxon>
        <taxon>Prevotellaceae</taxon>
        <taxon>Hallella</taxon>
    </lineage>
</organism>